<dbReference type="OrthoDB" id="4250947at2"/>
<reference evidence="1 2" key="1">
    <citation type="submission" date="2019-03" db="EMBL/GenBank/DDBJ databases">
        <title>Genomic Encyclopedia of Archaeal and Bacterial Type Strains, Phase II (KMG-II): from individual species to whole genera.</title>
        <authorList>
            <person name="Goeker M."/>
        </authorList>
    </citation>
    <scope>NUCLEOTIDE SEQUENCE [LARGE SCALE GENOMIC DNA]</scope>
    <source>
        <strain evidence="1 2">DSM 45499</strain>
    </source>
</reference>
<evidence type="ECO:0000313" key="2">
    <source>
        <dbReference type="Proteomes" id="UP000294927"/>
    </source>
</evidence>
<name>A0A4R7W2A8_9PSEU</name>
<sequence>MIAALERLGDRVLSALVPRVEADAAGAAACTYPSCGGCVTCEVRYKRCCNGVCGPCGNPDPCC</sequence>
<dbReference type="RefSeq" id="WP_133901510.1">
    <property type="nucleotide sequence ID" value="NZ_SOCP01000002.1"/>
</dbReference>
<evidence type="ECO:0000313" key="1">
    <source>
        <dbReference type="EMBL" id="TDV56245.1"/>
    </source>
</evidence>
<dbReference type="Proteomes" id="UP000294927">
    <property type="component" value="Unassembled WGS sequence"/>
</dbReference>
<protein>
    <submittedName>
        <fullName evidence="1">Uncharacterized protein</fullName>
    </submittedName>
</protein>
<comment type="caution">
    <text evidence="1">The sequence shown here is derived from an EMBL/GenBank/DDBJ whole genome shotgun (WGS) entry which is preliminary data.</text>
</comment>
<dbReference type="AlphaFoldDB" id="A0A4R7W2A8"/>
<proteinExistence type="predicted"/>
<gene>
    <name evidence="1" type="ORF">CLV71_102311</name>
</gene>
<accession>A0A4R7W2A8</accession>
<organism evidence="1 2">
    <name type="scientific">Actinophytocola oryzae</name>
    <dbReference type="NCBI Taxonomy" id="502181"/>
    <lineage>
        <taxon>Bacteria</taxon>
        <taxon>Bacillati</taxon>
        <taxon>Actinomycetota</taxon>
        <taxon>Actinomycetes</taxon>
        <taxon>Pseudonocardiales</taxon>
        <taxon>Pseudonocardiaceae</taxon>
    </lineage>
</organism>
<keyword evidence="2" id="KW-1185">Reference proteome</keyword>
<dbReference type="EMBL" id="SOCP01000002">
    <property type="protein sequence ID" value="TDV56245.1"/>
    <property type="molecule type" value="Genomic_DNA"/>
</dbReference>